<evidence type="ECO:0000256" key="10">
    <source>
        <dbReference type="SAM" id="MobiDB-lite"/>
    </source>
</evidence>
<organism evidence="13 14">
    <name type="scientific">Littorina saxatilis</name>
    <dbReference type="NCBI Taxonomy" id="31220"/>
    <lineage>
        <taxon>Eukaryota</taxon>
        <taxon>Metazoa</taxon>
        <taxon>Spiralia</taxon>
        <taxon>Lophotrochozoa</taxon>
        <taxon>Mollusca</taxon>
        <taxon>Gastropoda</taxon>
        <taxon>Caenogastropoda</taxon>
        <taxon>Littorinimorpha</taxon>
        <taxon>Littorinoidea</taxon>
        <taxon>Littorinidae</taxon>
        <taxon>Littorina</taxon>
    </lineage>
</organism>
<evidence type="ECO:0000256" key="11">
    <source>
        <dbReference type="SAM" id="Phobius"/>
    </source>
</evidence>
<keyword evidence="3 9" id="KW-0812">Transmembrane</keyword>
<dbReference type="CDD" id="cd00637">
    <property type="entry name" value="7tm_classA_rhodopsin-like"/>
    <property type="match status" value="1"/>
</dbReference>
<comment type="caution">
    <text evidence="13">The sequence shown here is derived from an EMBL/GenBank/DDBJ whole genome shotgun (WGS) entry which is preliminary data.</text>
</comment>
<feature type="transmembrane region" description="Helical" evidence="11">
    <location>
        <begin position="395"/>
        <end position="413"/>
    </location>
</feature>
<evidence type="ECO:0000256" key="1">
    <source>
        <dbReference type="ARBA" id="ARBA00004651"/>
    </source>
</evidence>
<comment type="subcellular location">
    <subcellularLocation>
        <location evidence="1">Cell membrane</location>
        <topology evidence="1">Multi-pass membrane protein</topology>
    </subcellularLocation>
</comment>
<keyword evidence="6 11" id="KW-0472">Membrane</keyword>
<dbReference type="PANTHER" id="PTHR24230">
    <property type="entry name" value="G-PROTEIN COUPLED RECEPTOR"/>
    <property type="match status" value="1"/>
</dbReference>
<feature type="transmembrane region" description="Helical" evidence="11">
    <location>
        <begin position="63"/>
        <end position="84"/>
    </location>
</feature>
<proteinExistence type="inferred from homology"/>
<protein>
    <recommendedName>
        <fullName evidence="12">G-protein coupled receptors family 1 profile domain-containing protein</fullName>
    </recommendedName>
</protein>
<keyword evidence="8 9" id="KW-0807">Transducer</keyword>
<evidence type="ECO:0000256" key="6">
    <source>
        <dbReference type="ARBA" id="ARBA00023136"/>
    </source>
</evidence>
<keyword evidence="7 9" id="KW-0675">Receptor</keyword>
<dbReference type="Proteomes" id="UP001374579">
    <property type="component" value="Unassembled WGS sequence"/>
</dbReference>
<dbReference type="EMBL" id="JBAMIC010000019">
    <property type="protein sequence ID" value="KAK7093951.1"/>
    <property type="molecule type" value="Genomic_DNA"/>
</dbReference>
<evidence type="ECO:0000313" key="13">
    <source>
        <dbReference type="EMBL" id="KAK7093951.1"/>
    </source>
</evidence>
<dbReference type="PROSITE" id="PS00237">
    <property type="entry name" value="G_PROTEIN_RECEP_F1_1"/>
    <property type="match status" value="1"/>
</dbReference>
<dbReference type="PANTHER" id="PTHR24230:SF158">
    <property type="entry name" value="G-PROTEIN COUPLED RECEPTORS FAMILY 1 PROFILE DOMAIN-CONTAINING PROTEIN"/>
    <property type="match status" value="1"/>
</dbReference>
<dbReference type="SUPFAM" id="SSF81321">
    <property type="entry name" value="Family A G protein-coupled receptor-like"/>
    <property type="match status" value="1"/>
</dbReference>
<sequence length="429" mass="47877">MAPTTGESLGNGTGAINHQSLTKTQLYGLVAVLSVFSVVGTVGNAIAFYVFSVLKKQKLTSTIFILALAGTDFLTCIITIPFTITMECIDFEIKVDFFCKVYHFLNTTTVPFSAFVMVVIAVDRYLCICHPFLHWMTQRRAKIIIASLALFIFCVGGTICVQFSIYKEELVYPPDLDLVAEDKSTTLSYSDMSHAPNTSAVMLEVKKSLSVEPEIVVLKSQCDRRKNTINETFFNALQQIYSSFFLVSCVAVLVLYSLIYHSVVTQRRKKLKIRSANCCCFLWDSPGVANGEPSEVTAALELSHVNGDNTKIRPDDFTTAPTTAGGGGVGENAEGSHVPSNGSSRAPLSRTRIERMRMANIKTALMLFVVTLVFILSFLPSWLIALQIIQAPVMVFYMYFFYNVVNPFVYAFMNQNFRTELKKMFRCRK</sequence>
<dbReference type="GO" id="GO:0008528">
    <property type="term" value="F:G protein-coupled peptide receptor activity"/>
    <property type="evidence" value="ECO:0007669"/>
    <property type="project" value="TreeGrafter"/>
</dbReference>
<dbReference type="InterPro" id="IPR017452">
    <property type="entry name" value="GPCR_Rhodpsn_7TM"/>
</dbReference>
<feature type="region of interest" description="Disordered" evidence="10">
    <location>
        <begin position="323"/>
        <end position="349"/>
    </location>
</feature>
<feature type="transmembrane region" description="Helical" evidence="11">
    <location>
        <begin position="240"/>
        <end position="264"/>
    </location>
</feature>
<keyword evidence="4 11" id="KW-1133">Transmembrane helix</keyword>
<evidence type="ECO:0000256" key="9">
    <source>
        <dbReference type="RuleBase" id="RU000688"/>
    </source>
</evidence>
<dbReference type="InterPro" id="IPR000276">
    <property type="entry name" value="GPCR_Rhodpsn"/>
</dbReference>
<reference evidence="13 14" key="1">
    <citation type="submission" date="2024-02" db="EMBL/GenBank/DDBJ databases">
        <title>Chromosome-scale genome assembly of the rough periwinkle Littorina saxatilis.</title>
        <authorList>
            <person name="De Jode A."/>
            <person name="Faria R."/>
            <person name="Formenti G."/>
            <person name="Sims Y."/>
            <person name="Smith T.P."/>
            <person name="Tracey A."/>
            <person name="Wood J.M.D."/>
            <person name="Zagrodzka Z.B."/>
            <person name="Johannesson K."/>
            <person name="Butlin R.K."/>
            <person name="Leder E.H."/>
        </authorList>
    </citation>
    <scope>NUCLEOTIDE SEQUENCE [LARGE SCALE GENOMIC DNA]</scope>
    <source>
        <strain evidence="13">Snail1</strain>
        <tissue evidence="13">Muscle</tissue>
    </source>
</reference>
<feature type="transmembrane region" description="Helical" evidence="11">
    <location>
        <begin position="26"/>
        <end position="51"/>
    </location>
</feature>
<feature type="transmembrane region" description="Helical" evidence="11">
    <location>
        <begin position="104"/>
        <end position="122"/>
    </location>
</feature>
<evidence type="ECO:0000256" key="7">
    <source>
        <dbReference type="ARBA" id="ARBA00023170"/>
    </source>
</evidence>
<feature type="transmembrane region" description="Helical" evidence="11">
    <location>
        <begin position="365"/>
        <end position="389"/>
    </location>
</feature>
<evidence type="ECO:0000256" key="2">
    <source>
        <dbReference type="ARBA" id="ARBA00022475"/>
    </source>
</evidence>
<comment type="similarity">
    <text evidence="9">Belongs to the G-protein coupled receptor 1 family.</text>
</comment>
<feature type="transmembrane region" description="Helical" evidence="11">
    <location>
        <begin position="143"/>
        <end position="166"/>
    </location>
</feature>
<dbReference type="AlphaFoldDB" id="A0AAN9AW03"/>
<accession>A0AAN9AW03</accession>
<dbReference type="PROSITE" id="PS50262">
    <property type="entry name" value="G_PROTEIN_RECEP_F1_2"/>
    <property type="match status" value="1"/>
</dbReference>
<keyword evidence="2" id="KW-1003">Cell membrane</keyword>
<evidence type="ECO:0000313" key="14">
    <source>
        <dbReference type="Proteomes" id="UP001374579"/>
    </source>
</evidence>
<keyword evidence="5 9" id="KW-0297">G-protein coupled receptor</keyword>
<dbReference type="PRINTS" id="PR00237">
    <property type="entry name" value="GPCRRHODOPSN"/>
</dbReference>
<evidence type="ECO:0000256" key="8">
    <source>
        <dbReference type="ARBA" id="ARBA00023224"/>
    </source>
</evidence>
<dbReference type="GO" id="GO:0007218">
    <property type="term" value="P:neuropeptide signaling pathway"/>
    <property type="evidence" value="ECO:0007669"/>
    <property type="project" value="TreeGrafter"/>
</dbReference>
<evidence type="ECO:0000259" key="12">
    <source>
        <dbReference type="PROSITE" id="PS50262"/>
    </source>
</evidence>
<name>A0AAN9AW03_9CAEN</name>
<evidence type="ECO:0000256" key="3">
    <source>
        <dbReference type="ARBA" id="ARBA00022692"/>
    </source>
</evidence>
<dbReference type="SMART" id="SM01381">
    <property type="entry name" value="7TM_GPCR_Srsx"/>
    <property type="match status" value="1"/>
</dbReference>
<dbReference type="Pfam" id="PF00001">
    <property type="entry name" value="7tm_1"/>
    <property type="match status" value="1"/>
</dbReference>
<gene>
    <name evidence="13" type="ORF">V1264_007630</name>
</gene>
<dbReference type="Gene3D" id="1.20.1070.10">
    <property type="entry name" value="Rhodopsin 7-helix transmembrane proteins"/>
    <property type="match status" value="1"/>
</dbReference>
<dbReference type="GO" id="GO:0005886">
    <property type="term" value="C:plasma membrane"/>
    <property type="evidence" value="ECO:0007669"/>
    <property type="project" value="UniProtKB-SubCell"/>
</dbReference>
<evidence type="ECO:0000256" key="4">
    <source>
        <dbReference type="ARBA" id="ARBA00022989"/>
    </source>
</evidence>
<keyword evidence="14" id="KW-1185">Reference proteome</keyword>
<evidence type="ECO:0000256" key="5">
    <source>
        <dbReference type="ARBA" id="ARBA00023040"/>
    </source>
</evidence>
<feature type="domain" description="G-protein coupled receptors family 1 profile" evidence="12">
    <location>
        <begin position="43"/>
        <end position="410"/>
    </location>
</feature>